<comment type="caution">
    <text evidence="2">The sequence shown here is derived from an EMBL/GenBank/DDBJ whole genome shotgun (WGS) entry which is preliminary data.</text>
</comment>
<keyword evidence="1" id="KW-0175">Coiled coil</keyword>
<dbReference type="EMBL" id="PISJ01000029">
    <property type="protein sequence ID" value="PKF31080.1"/>
    <property type="molecule type" value="Genomic_DNA"/>
</dbReference>
<accession>A0A2N0W9D9</accession>
<protein>
    <submittedName>
        <fullName evidence="2">Uncharacterized protein</fullName>
    </submittedName>
</protein>
<dbReference type="AlphaFoldDB" id="A0A2N0W9D9"/>
<evidence type="ECO:0000313" key="3">
    <source>
        <dbReference type="Proteomes" id="UP000233553"/>
    </source>
</evidence>
<dbReference type="RefSeq" id="WP_101237700.1">
    <property type="nucleotide sequence ID" value="NZ_PISJ01000029.1"/>
</dbReference>
<feature type="coiled-coil region" evidence="1">
    <location>
        <begin position="2"/>
        <end position="61"/>
    </location>
</feature>
<gene>
    <name evidence="2" type="ORF">CW311_20715</name>
</gene>
<sequence>MSSELKNLANSLQSELDEIKQQTDLENQLNEIRQKIYALDDENLEKQLNSLKSEAIKLFEENNFNFKKEQLNEGKEKFVFSYGEFVISIIFPNPKQPYLGYRSVIDINVSHGRKQKEYFIGLFSKSSSLQTEKLPLPERIQALEKYLEEYEPRKYHITTVNAENKRQDLLVTELENFSQHIDVLLKHFKAQS</sequence>
<proteinExistence type="predicted"/>
<evidence type="ECO:0000256" key="1">
    <source>
        <dbReference type="SAM" id="Coils"/>
    </source>
</evidence>
<reference evidence="2 3" key="1">
    <citation type="submission" date="2017-12" db="EMBL/GenBank/DDBJ databases">
        <title>Draft Genome sequences of multiple microbial strains isolated from spacecraft associated surfaces.</title>
        <authorList>
            <person name="Seuylemezian A."/>
            <person name="Vaishampayan P."/>
            <person name="Venkateswaran K."/>
        </authorList>
    </citation>
    <scope>NUCLEOTIDE SEQUENCE [LARGE SCALE GENOMIC DNA]</scope>
    <source>
        <strain evidence="2 3">2P01AA</strain>
    </source>
</reference>
<organism evidence="2 3">
    <name type="scientific">Acinetobacter proteolyticus</name>
    <dbReference type="NCBI Taxonomy" id="1776741"/>
    <lineage>
        <taxon>Bacteria</taxon>
        <taxon>Pseudomonadati</taxon>
        <taxon>Pseudomonadota</taxon>
        <taxon>Gammaproteobacteria</taxon>
        <taxon>Moraxellales</taxon>
        <taxon>Moraxellaceae</taxon>
        <taxon>Acinetobacter</taxon>
    </lineage>
</organism>
<dbReference type="Proteomes" id="UP000233553">
    <property type="component" value="Unassembled WGS sequence"/>
</dbReference>
<evidence type="ECO:0000313" key="2">
    <source>
        <dbReference type="EMBL" id="PKF31080.1"/>
    </source>
</evidence>
<name>A0A2N0W9D9_9GAMM</name>